<evidence type="ECO:0000259" key="1">
    <source>
        <dbReference type="PROSITE" id="PS50041"/>
    </source>
</evidence>
<dbReference type="InterPro" id="IPR001304">
    <property type="entry name" value="C-type_lectin-like"/>
</dbReference>
<dbReference type="PROSITE" id="PS50041">
    <property type="entry name" value="C_TYPE_LECTIN_2"/>
    <property type="match status" value="1"/>
</dbReference>
<organism evidence="2 3">
    <name type="scientific">Sinocyclocheilus rhinocerous</name>
    <dbReference type="NCBI Taxonomy" id="307959"/>
    <lineage>
        <taxon>Eukaryota</taxon>
        <taxon>Metazoa</taxon>
        <taxon>Chordata</taxon>
        <taxon>Craniata</taxon>
        <taxon>Vertebrata</taxon>
        <taxon>Euteleostomi</taxon>
        <taxon>Actinopterygii</taxon>
        <taxon>Neopterygii</taxon>
        <taxon>Teleostei</taxon>
        <taxon>Ostariophysi</taxon>
        <taxon>Cypriniformes</taxon>
        <taxon>Cyprinidae</taxon>
        <taxon>Cyprininae</taxon>
        <taxon>Sinocyclocheilus</taxon>
    </lineage>
</organism>
<dbReference type="Gene3D" id="3.10.100.10">
    <property type="entry name" value="Mannose-Binding Protein A, subunit A"/>
    <property type="match status" value="1"/>
</dbReference>
<dbReference type="CDD" id="cd00037">
    <property type="entry name" value="CLECT"/>
    <property type="match status" value="1"/>
</dbReference>
<evidence type="ECO:0000313" key="2">
    <source>
        <dbReference type="Ensembl" id="ENSSRHP00000027583.1"/>
    </source>
</evidence>
<reference evidence="2" key="1">
    <citation type="submission" date="2025-08" db="UniProtKB">
        <authorList>
            <consortium name="Ensembl"/>
        </authorList>
    </citation>
    <scope>IDENTIFICATION</scope>
</reference>
<accession>A0A673HPD7</accession>
<dbReference type="Ensembl" id="ENSSRHT00000028393.1">
    <property type="protein sequence ID" value="ENSSRHP00000027583.1"/>
    <property type="gene ID" value="ENSSRHG00000014367.1"/>
</dbReference>
<dbReference type="PANTHER" id="PTHR45784">
    <property type="entry name" value="C-TYPE LECTIN DOMAIN FAMILY 20 MEMBER A-RELATED"/>
    <property type="match status" value="1"/>
</dbReference>
<dbReference type="SUPFAM" id="SSF56436">
    <property type="entry name" value="C-type lectin-like"/>
    <property type="match status" value="1"/>
</dbReference>
<proteinExistence type="predicted"/>
<evidence type="ECO:0000313" key="3">
    <source>
        <dbReference type="Proteomes" id="UP000472270"/>
    </source>
</evidence>
<dbReference type="InterPro" id="IPR016187">
    <property type="entry name" value="CTDL_fold"/>
</dbReference>
<feature type="domain" description="C-type lectin" evidence="1">
    <location>
        <begin position="27"/>
        <end position="135"/>
    </location>
</feature>
<reference evidence="2" key="2">
    <citation type="submission" date="2025-09" db="UniProtKB">
        <authorList>
            <consortium name="Ensembl"/>
        </authorList>
    </citation>
    <scope>IDENTIFICATION</scope>
</reference>
<dbReference type="InterPro" id="IPR016186">
    <property type="entry name" value="C-type_lectin-like/link_sf"/>
</dbReference>
<sequence length="167" mass="19256">MALHIFKNVSLSNLLLADNQDTLQDKFQHIETSMTWTNAQMHCRTHYVDLAAITDDTENAFLANILSSLKLNDAWIGLYKIPWLWSDKRSVSWFFLKWESGQPDNVKGNEDCARANTEGLMADDNCSTPLPFYCRENRKIQRVRFTVKSDGHLDESAVMEAIEKKVR</sequence>
<dbReference type="Proteomes" id="UP000472270">
    <property type="component" value="Unassembled WGS sequence"/>
</dbReference>
<dbReference type="Pfam" id="PF00059">
    <property type="entry name" value="Lectin_C"/>
    <property type="match status" value="1"/>
</dbReference>
<dbReference type="AlphaFoldDB" id="A0A673HPD7"/>
<name>A0A673HPD7_9TELE</name>
<keyword evidence="3" id="KW-1185">Reference proteome</keyword>
<protein>
    <recommendedName>
        <fullName evidence="1">C-type lectin domain-containing protein</fullName>
    </recommendedName>
</protein>
<dbReference type="PANTHER" id="PTHR45784:SF3">
    <property type="entry name" value="C-TYPE LECTIN DOMAIN FAMILY 4 MEMBER K-LIKE-RELATED"/>
    <property type="match status" value="1"/>
</dbReference>
<dbReference type="SMART" id="SM00034">
    <property type="entry name" value="CLECT"/>
    <property type="match status" value="1"/>
</dbReference>